<dbReference type="InterPro" id="IPR011701">
    <property type="entry name" value="MFS"/>
</dbReference>
<evidence type="ECO:0000256" key="2">
    <source>
        <dbReference type="ARBA" id="ARBA00007520"/>
    </source>
</evidence>
<dbReference type="GO" id="GO:0012505">
    <property type="term" value="C:endomembrane system"/>
    <property type="evidence" value="ECO:0007669"/>
    <property type="project" value="UniProtKB-SubCell"/>
</dbReference>
<dbReference type="PANTHER" id="PTHR23501">
    <property type="entry name" value="MAJOR FACILITATOR SUPERFAMILY"/>
    <property type="match status" value="1"/>
</dbReference>
<dbReference type="CDD" id="cd17502">
    <property type="entry name" value="MFS_Azr1_MDR_like"/>
    <property type="match status" value="1"/>
</dbReference>
<feature type="compositionally biased region" description="Basic and acidic residues" evidence="7">
    <location>
        <begin position="565"/>
        <end position="574"/>
    </location>
</feature>
<comment type="similarity">
    <text evidence="2">Belongs to the major facilitator superfamily. TCR/Tet family.</text>
</comment>
<dbReference type="Gene3D" id="1.20.1250.20">
    <property type="entry name" value="MFS general substrate transporter like domains"/>
    <property type="match status" value="1"/>
</dbReference>
<comment type="subcellular location">
    <subcellularLocation>
        <location evidence="1">Endomembrane system</location>
        <topology evidence="1">Multi-pass membrane protein</topology>
    </subcellularLocation>
</comment>
<dbReference type="GO" id="GO:0005886">
    <property type="term" value="C:plasma membrane"/>
    <property type="evidence" value="ECO:0007669"/>
    <property type="project" value="TreeGrafter"/>
</dbReference>
<feature type="region of interest" description="Disordered" evidence="7">
    <location>
        <begin position="565"/>
        <end position="585"/>
    </location>
</feature>
<organism evidence="10 11">
    <name type="scientific">Taphrina deformans (strain PYCC 5710 / ATCC 11124 / CBS 356.35 / IMI 108563 / JCM 9778 / NBRC 8474)</name>
    <name type="common">Peach leaf curl fungus</name>
    <name type="synonym">Lalaria deformans</name>
    <dbReference type="NCBI Taxonomy" id="1097556"/>
    <lineage>
        <taxon>Eukaryota</taxon>
        <taxon>Fungi</taxon>
        <taxon>Dikarya</taxon>
        <taxon>Ascomycota</taxon>
        <taxon>Taphrinomycotina</taxon>
        <taxon>Taphrinomycetes</taxon>
        <taxon>Taphrinales</taxon>
        <taxon>Taphrinaceae</taxon>
        <taxon>Taphrina</taxon>
    </lineage>
</organism>
<keyword evidence="11" id="KW-1185">Reference proteome</keyword>
<dbReference type="PRINTS" id="PR01036">
    <property type="entry name" value="TCRTETB"/>
</dbReference>
<reference evidence="10 11" key="1">
    <citation type="journal article" date="2013" name="MBio">
        <title>Genome sequencing of the plant pathogen Taphrina deformans, the causal agent of peach leaf curl.</title>
        <authorList>
            <person name="Cisse O.H."/>
            <person name="Almeida J.M.G.C.F."/>
            <person name="Fonseca A."/>
            <person name="Kumar A.A."/>
            <person name="Salojaervi J."/>
            <person name="Overmyer K."/>
            <person name="Hauser P.M."/>
            <person name="Pagni M."/>
        </authorList>
    </citation>
    <scope>NUCLEOTIDE SEQUENCE [LARGE SCALE GENOMIC DNA]</scope>
    <source>
        <strain evidence="11">PYCC 5710 / ATCC 11124 / CBS 356.35 / IMI 108563 / JCM 9778 / NBRC 8474</strain>
    </source>
</reference>
<keyword evidence="3" id="KW-0813">Transport</keyword>
<dbReference type="SUPFAM" id="SSF103473">
    <property type="entry name" value="MFS general substrate transporter"/>
    <property type="match status" value="1"/>
</dbReference>
<dbReference type="Proteomes" id="UP000013776">
    <property type="component" value="Unassembled WGS sequence"/>
</dbReference>
<feature type="transmembrane region" description="Helical" evidence="8">
    <location>
        <begin position="83"/>
        <end position="107"/>
    </location>
</feature>
<feature type="transmembrane region" description="Helical" evidence="8">
    <location>
        <begin position="175"/>
        <end position="196"/>
    </location>
</feature>
<evidence type="ECO:0000256" key="3">
    <source>
        <dbReference type="ARBA" id="ARBA00022448"/>
    </source>
</evidence>
<dbReference type="EMBL" id="CAHR02000387">
    <property type="protein sequence ID" value="CCG85018.1"/>
    <property type="molecule type" value="Genomic_DNA"/>
</dbReference>
<feature type="transmembrane region" description="Helical" evidence="8">
    <location>
        <begin position="441"/>
        <end position="464"/>
    </location>
</feature>
<feature type="transmembrane region" description="Helical" evidence="8">
    <location>
        <begin position="119"/>
        <end position="138"/>
    </location>
</feature>
<feature type="transmembrane region" description="Helical" evidence="8">
    <location>
        <begin position="235"/>
        <end position="256"/>
    </location>
</feature>
<feature type="region of interest" description="Disordered" evidence="7">
    <location>
        <begin position="1"/>
        <end position="54"/>
    </location>
</feature>
<dbReference type="AlphaFoldDB" id="R4XH50"/>
<keyword evidence="5 8" id="KW-1133">Transmembrane helix</keyword>
<evidence type="ECO:0000256" key="6">
    <source>
        <dbReference type="ARBA" id="ARBA00023136"/>
    </source>
</evidence>
<keyword evidence="6 8" id="KW-0472">Membrane</keyword>
<evidence type="ECO:0000256" key="5">
    <source>
        <dbReference type="ARBA" id="ARBA00022989"/>
    </source>
</evidence>
<dbReference type="VEuPathDB" id="FungiDB:TAPDE_005598"/>
<feature type="transmembrane region" description="Helical" evidence="8">
    <location>
        <begin position="150"/>
        <end position="169"/>
    </location>
</feature>
<feature type="transmembrane region" description="Helical" evidence="8">
    <location>
        <begin position="416"/>
        <end position="435"/>
    </location>
</feature>
<keyword evidence="4 8" id="KW-0812">Transmembrane</keyword>
<dbReference type="Pfam" id="PF07690">
    <property type="entry name" value="MFS_1"/>
    <property type="match status" value="1"/>
</dbReference>
<feature type="transmembrane region" description="Helical" evidence="8">
    <location>
        <begin position="476"/>
        <end position="497"/>
    </location>
</feature>
<gene>
    <name evidence="10" type="ORF">TAPDE_005598</name>
</gene>
<dbReference type="Gene3D" id="1.20.1720.10">
    <property type="entry name" value="Multidrug resistance protein D"/>
    <property type="match status" value="1"/>
</dbReference>
<feature type="transmembrane region" description="Helical" evidence="8">
    <location>
        <begin position="386"/>
        <end position="404"/>
    </location>
</feature>
<sequence length="585" mass="61665">MSTAAEEALGAVTHHDVSHDSATRPTETTKHSILDDSVLMSPTDSSHSDSLREEGAVRKDAVANLQTGKAAEVHSIPKNNMKLVFPGLMLTVFLAAMDQTIVAVALPTIVRELDSPGNLYSWIGSAYLLTSAAFIPLWGRLSDLIGRKPILYGSILVFLIGSALCGASQSVGMLIASRAVQGLGGGGLISMIQITISDITSLAERGKYGGLIGSTFGIASVLGPILGGLLTQHVSWRWCFFINLPSGGAAVVLLFFSLKLNPTPRKTFAEVSRTFDYIGLVTIVGAVVCFLVGLNEGTSARGWVSFEGLGLLLIAGALLAVCLVNEFRTTRMPILPPRLFKNRTSASILTSVPFHAMPFFAATYYLPIYFQAVYGASATLSGVEMLPFSLGAAIVAVFSGLAVAKLGRYKAISVGGYAVMTLGFGLMCDLSSTSSRAKQEIYILVAALGVGCNFQTPLITLQAAMPLKDMAVATSAMVLLRAIGGSVGITIGGVIYASELGRRVPPAAGPLDTQDVAGLVLAAFADSLRTFWIVLTPICALALLASLFMKEYSLKRTIVSNDTKKKLDVEEKAGGPDSEPVTETK</sequence>
<dbReference type="eggNOG" id="KOG0254">
    <property type="taxonomic scope" value="Eukaryota"/>
</dbReference>
<dbReference type="PROSITE" id="PS50850">
    <property type="entry name" value="MFS"/>
    <property type="match status" value="1"/>
</dbReference>
<feature type="transmembrane region" description="Helical" evidence="8">
    <location>
        <begin position="208"/>
        <end position="229"/>
    </location>
</feature>
<feature type="domain" description="Major facilitator superfamily (MFS) profile" evidence="9">
    <location>
        <begin position="84"/>
        <end position="554"/>
    </location>
</feature>
<protein>
    <recommendedName>
        <fullName evidence="9">Major facilitator superfamily (MFS) profile domain-containing protein</fullName>
    </recommendedName>
</protein>
<evidence type="ECO:0000313" key="11">
    <source>
        <dbReference type="Proteomes" id="UP000013776"/>
    </source>
</evidence>
<proteinExistence type="inferred from homology"/>
<comment type="caution">
    <text evidence="10">The sequence shown here is derived from an EMBL/GenBank/DDBJ whole genome shotgun (WGS) entry which is preliminary data.</text>
</comment>
<evidence type="ECO:0000259" key="9">
    <source>
        <dbReference type="PROSITE" id="PS50850"/>
    </source>
</evidence>
<feature type="transmembrane region" description="Helical" evidence="8">
    <location>
        <begin position="277"/>
        <end position="294"/>
    </location>
</feature>
<dbReference type="PANTHER" id="PTHR23501:SF102">
    <property type="entry name" value="DRUG TRANSPORTER, PUTATIVE (AFU_ORTHOLOGUE AFUA_3G08530)-RELATED"/>
    <property type="match status" value="1"/>
</dbReference>
<feature type="compositionally biased region" description="Basic and acidic residues" evidence="7">
    <location>
        <begin position="13"/>
        <end position="34"/>
    </location>
</feature>
<dbReference type="FunFam" id="1.20.1720.10:FF:000013">
    <property type="entry name" value="Related to multidrug resistance proteins"/>
    <property type="match status" value="1"/>
</dbReference>
<feature type="transmembrane region" description="Helical" evidence="8">
    <location>
        <begin position="530"/>
        <end position="549"/>
    </location>
</feature>
<evidence type="ECO:0000256" key="4">
    <source>
        <dbReference type="ARBA" id="ARBA00022692"/>
    </source>
</evidence>
<dbReference type="OrthoDB" id="10021397at2759"/>
<evidence type="ECO:0000313" key="10">
    <source>
        <dbReference type="EMBL" id="CCG85018.1"/>
    </source>
</evidence>
<dbReference type="GO" id="GO:0046943">
    <property type="term" value="F:carboxylic acid transmembrane transporter activity"/>
    <property type="evidence" value="ECO:0007669"/>
    <property type="project" value="UniProtKB-ARBA"/>
</dbReference>
<name>R4XH50_TAPDE</name>
<dbReference type="STRING" id="1097556.R4XH50"/>
<evidence type="ECO:0000256" key="8">
    <source>
        <dbReference type="SAM" id="Phobius"/>
    </source>
</evidence>
<evidence type="ECO:0000256" key="7">
    <source>
        <dbReference type="SAM" id="MobiDB-lite"/>
    </source>
</evidence>
<feature type="transmembrane region" description="Helical" evidence="8">
    <location>
        <begin position="346"/>
        <end position="366"/>
    </location>
</feature>
<accession>R4XH50</accession>
<evidence type="ECO:0000256" key="1">
    <source>
        <dbReference type="ARBA" id="ARBA00004127"/>
    </source>
</evidence>
<feature type="transmembrane region" description="Helical" evidence="8">
    <location>
        <begin position="306"/>
        <end position="325"/>
    </location>
</feature>
<dbReference type="InterPro" id="IPR036259">
    <property type="entry name" value="MFS_trans_sf"/>
</dbReference>
<dbReference type="InterPro" id="IPR020846">
    <property type="entry name" value="MFS_dom"/>
</dbReference>